<dbReference type="AlphaFoldDB" id="A0A6M1RRW9"/>
<keyword evidence="3" id="KW-1185">Reference proteome</keyword>
<feature type="domain" description="DUF2249" evidence="1">
    <location>
        <begin position="7"/>
        <end position="73"/>
    </location>
</feature>
<feature type="domain" description="DUF2249" evidence="1">
    <location>
        <begin position="115"/>
        <end position="179"/>
    </location>
</feature>
<comment type="caution">
    <text evidence="2">The sequence shown here is derived from an EMBL/GenBank/DDBJ whole genome shotgun (WGS) entry which is preliminary data.</text>
</comment>
<dbReference type="Pfam" id="PF10006">
    <property type="entry name" value="DUF2249"/>
    <property type="match status" value="2"/>
</dbReference>
<accession>A0A6M1RRW9</accession>
<reference evidence="2 3" key="1">
    <citation type="submission" date="2020-02" db="EMBL/GenBank/DDBJ databases">
        <title>Draft genome sequence of Limisphaera ngatamarikiensis NGM72.4T, a thermophilic Verrucomicrobia grouped in subdivision 3.</title>
        <authorList>
            <person name="Carere C.R."/>
            <person name="Steen J."/>
            <person name="Hugenholtz P."/>
            <person name="Stott M.B."/>
        </authorList>
    </citation>
    <scope>NUCLEOTIDE SEQUENCE [LARGE SCALE GENOMIC DNA]</scope>
    <source>
        <strain evidence="2 3">NGM72.4</strain>
    </source>
</reference>
<dbReference type="Proteomes" id="UP000477311">
    <property type="component" value="Unassembled WGS sequence"/>
</dbReference>
<organism evidence="2 3">
    <name type="scientific">Limisphaera ngatamarikiensis</name>
    <dbReference type="NCBI Taxonomy" id="1324935"/>
    <lineage>
        <taxon>Bacteria</taxon>
        <taxon>Pseudomonadati</taxon>
        <taxon>Verrucomicrobiota</taxon>
        <taxon>Verrucomicrobiia</taxon>
        <taxon>Limisphaerales</taxon>
        <taxon>Limisphaeraceae</taxon>
        <taxon>Limisphaera</taxon>
    </lineage>
</organism>
<evidence type="ECO:0000313" key="2">
    <source>
        <dbReference type="EMBL" id="NGO38061.1"/>
    </source>
</evidence>
<sequence>MNSTMVTVDVREDLKAGRQPCGRIMDAVAALGPGQSLRLLVPFEPVPLYSVLAARGFQHSTRQLPGGDFEVVFVPTDEGGIGEASADLPEGATGSAGCGCGCGGAREAELTGQVELDLRGLAPPEPMTRVLETLVHLPAGTTLVVRTDRQPLHLYPLLARRGFQARTEALPDGSFMTRIDPA</sequence>
<dbReference type="SUPFAM" id="SSF64307">
    <property type="entry name" value="SirA-like"/>
    <property type="match status" value="1"/>
</dbReference>
<gene>
    <name evidence="2" type="ORF">G4L39_01435</name>
</gene>
<protein>
    <submittedName>
        <fullName evidence="2">DUF2249 domain-containing protein</fullName>
    </submittedName>
</protein>
<dbReference type="InterPro" id="IPR036868">
    <property type="entry name" value="TusA-like_sf"/>
</dbReference>
<evidence type="ECO:0000259" key="1">
    <source>
        <dbReference type="Pfam" id="PF10006"/>
    </source>
</evidence>
<dbReference type="InterPro" id="IPR018720">
    <property type="entry name" value="DUF2249"/>
</dbReference>
<evidence type="ECO:0000313" key="3">
    <source>
        <dbReference type="Proteomes" id="UP000477311"/>
    </source>
</evidence>
<proteinExistence type="predicted"/>
<name>A0A6M1RRW9_9BACT</name>
<dbReference type="EMBL" id="JAAKYA010000007">
    <property type="protein sequence ID" value="NGO38061.1"/>
    <property type="molecule type" value="Genomic_DNA"/>
</dbReference>
<dbReference type="RefSeq" id="WP_165105367.1">
    <property type="nucleotide sequence ID" value="NZ_JAAKYA010000007.1"/>
</dbReference>